<reference evidence="1" key="2">
    <citation type="submission" date="2021-02" db="EMBL/GenBank/DDBJ databases">
        <title>Aspergillus luchuensis mut. kawachii IFO 4304 genome sequence.</title>
        <authorList>
            <person name="Mori K."/>
            <person name="Kadooka C."/>
            <person name="Goto M."/>
            <person name="Futagami T."/>
        </authorList>
    </citation>
    <scope>NUCLEOTIDE SEQUENCE</scope>
    <source>
        <strain evidence="1">IFO 4308</strain>
    </source>
</reference>
<dbReference type="AlphaFoldDB" id="A0A7R7W5R8"/>
<evidence type="ECO:0000313" key="2">
    <source>
        <dbReference type="Proteomes" id="UP000661280"/>
    </source>
</evidence>
<name>A0A7R7W5R8_ASPKA</name>
<proteinExistence type="predicted"/>
<sequence length="104" mass="11502">MRTFTVTGGSSIHHELKSQLYMTKSMSEISAPQWGTTSRLLGGAARVVNAQASRTLLKKYIMKDRPAPSEDMDLLLNQDPPYSGLVYCPQMIDLPRVPPMLGHA</sequence>
<dbReference type="EMBL" id="AP024427">
    <property type="protein sequence ID" value="BCR96880.1"/>
    <property type="molecule type" value="Genomic_DNA"/>
</dbReference>
<organism evidence="1 2">
    <name type="scientific">Aspergillus kawachii</name>
    <name type="common">White koji mold</name>
    <name type="synonym">Aspergillus awamori var. kawachi</name>
    <dbReference type="NCBI Taxonomy" id="1069201"/>
    <lineage>
        <taxon>Eukaryota</taxon>
        <taxon>Fungi</taxon>
        <taxon>Dikarya</taxon>
        <taxon>Ascomycota</taxon>
        <taxon>Pezizomycotina</taxon>
        <taxon>Eurotiomycetes</taxon>
        <taxon>Eurotiomycetidae</taxon>
        <taxon>Eurotiales</taxon>
        <taxon>Aspergillaceae</taxon>
        <taxon>Aspergillus</taxon>
        <taxon>Aspergillus subgen. Circumdati</taxon>
    </lineage>
</organism>
<accession>A0A7R7W5R8</accession>
<protein>
    <submittedName>
        <fullName evidence="1">Uncharacterized protein</fullName>
    </submittedName>
</protein>
<dbReference type="RefSeq" id="XP_041540646.1">
    <property type="nucleotide sequence ID" value="XM_041686686.1"/>
</dbReference>
<evidence type="ECO:0000313" key="1">
    <source>
        <dbReference type="EMBL" id="BCR96880.1"/>
    </source>
</evidence>
<dbReference type="KEGG" id="aluc:AKAW2_30199A"/>
<keyword evidence="2" id="KW-1185">Reference proteome</keyword>
<dbReference type="GeneID" id="64958205"/>
<dbReference type="Proteomes" id="UP000661280">
    <property type="component" value="Chromosome 3"/>
</dbReference>
<gene>
    <name evidence="1" type="ORF">AKAW2_30199A</name>
</gene>
<reference evidence="1" key="1">
    <citation type="submission" date="2021-01" db="EMBL/GenBank/DDBJ databases">
        <authorList>
            <consortium name="Aspergillus luchuensis mut. kawachii IFO 4304 genome sequencing consortium"/>
            <person name="Kazuki M."/>
            <person name="Futagami T."/>
        </authorList>
    </citation>
    <scope>NUCLEOTIDE SEQUENCE</scope>
    <source>
        <strain evidence="1">IFO 4308</strain>
    </source>
</reference>